<name>A0A2T5J2T5_9GAMM</name>
<evidence type="ECO:0000259" key="5">
    <source>
        <dbReference type="PROSITE" id="PS50076"/>
    </source>
</evidence>
<dbReference type="GO" id="GO:0051259">
    <property type="term" value="P:protein complex oligomerization"/>
    <property type="evidence" value="ECO:0007669"/>
    <property type="project" value="InterPro"/>
</dbReference>
<dbReference type="Pfam" id="PF07743">
    <property type="entry name" value="HSCB_C"/>
    <property type="match status" value="1"/>
</dbReference>
<dbReference type="Proteomes" id="UP000244223">
    <property type="component" value="Unassembled WGS sequence"/>
</dbReference>
<gene>
    <name evidence="4" type="primary">hscB</name>
    <name evidence="6" type="ORF">C8N29_102238</name>
</gene>
<sequence>MEAHDNYFVLFNVPIGFQVNAEVLASRYRELQRQFHPDRFAHNPDEQQKAVQWSAKLNTAYEVLNSPVKRASYLLELVNRPISLNTSIADTDFLMSQLELREQLDDAESPEQLVSLRLEVEEWLDSLAREFVLDYDDEDWSEAQDTVRKMHFMSNFLLDIRQQEDRFDDEDYYDED</sequence>
<dbReference type="AlphaFoldDB" id="A0A2T5J2T5"/>
<dbReference type="InterPro" id="IPR001623">
    <property type="entry name" value="DnaJ_domain"/>
</dbReference>
<evidence type="ECO:0000256" key="1">
    <source>
        <dbReference type="ARBA" id="ARBA00010476"/>
    </source>
</evidence>
<dbReference type="NCBIfam" id="TIGR00714">
    <property type="entry name" value="hscB"/>
    <property type="match status" value="1"/>
</dbReference>
<dbReference type="Gene3D" id="1.20.1280.20">
    <property type="entry name" value="HscB, C-terminal domain"/>
    <property type="match status" value="1"/>
</dbReference>
<dbReference type="InterPro" id="IPR036869">
    <property type="entry name" value="J_dom_sf"/>
</dbReference>
<dbReference type="HAMAP" id="MF_00682">
    <property type="entry name" value="HscB"/>
    <property type="match status" value="1"/>
</dbReference>
<dbReference type="SUPFAM" id="SSF46565">
    <property type="entry name" value="Chaperone J-domain"/>
    <property type="match status" value="1"/>
</dbReference>
<dbReference type="GO" id="GO:0044571">
    <property type="term" value="P:[2Fe-2S] cluster assembly"/>
    <property type="evidence" value="ECO:0007669"/>
    <property type="project" value="InterPro"/>
</dbReference>
<dbReference type="SUPFAM" id="SSF47144">
    <property type="entry name" value="HSC20 (HSCB), C-terminal oligomerisation domain"/>
    <property type="match status" value="1"/>
</dbReference>
<evidence type="ECO:0000256" key="4">
    <source>
        <dbReference type="HAMAP-Rule" id="MF_00682"/>
    </source>
</evidence>
<evidence type="ECO:0000256" key="3">
    <source>
        <dbReference type="ARBA" id="ARBA00025596"/>
    </source>
</evidence>
<feature type="domain" description="J" evidence="5">
    <location>
        <begin position="6"/>
        <end position="77"/>
    </location>
</feature>
<dbReference type="CDD" id="cd06257">
    <property type="entry name" value="DnaJ"/>
    <property type="match status" value="1"/>
</dbReference>
<protein>
    <recommendedName>
        <fullName evidence="4">Co-chaperone protein HscB homolog</fullName>
    </recommendedName>
</protein>
<comment type="caution">
    <text evidence="6">The sequence shown here is derived from an EMBL/GenBank/DDBJ whole genome shotgun (WGS) entry which is preliminary data.</text>
</comment>
<evidence type="ECO:0000256" key="2">
    <source>
        <dbReference type="ARBA" id="ARBA00023186"/>
    </source>
</evidence>
<evidence type="ECO:0000313" key="6">
    <source>
        <dbReference type="EMBL" id="PTQ90838.1"/>
    </source>
</evidence>
<dbReference type="InterPro" id="IPR004640">
    <property type="entry name" value="HscB"/>
</dbReference>
<dbReference type="PROSITE" id="PS50076">
    <property type="entry name" value="DNAJ_2"/>
    <property type="match status" value="1"/>
</dbReference>
<dbReference type="GO" id="GO:1990230">
    <property type="term" value="C:iron-sulfur cluster transfer complex"/>
    <property type="evidence" value="ECO:0007669"/>
    <property type="project" value="TreeGrafter"/>
</dbReference>
<organism evidence="6 7">
    <name type="scientific">Agitococcus lubricus</name>
    <dbReference type="NCBI Taxonomy" id="1077255"/>
    <lineage>
        <taxon>Bacteria</taxon>
        <taxon>Pseudomonadati</taxon>
        <taxon>Pseudomonadota</taxon>
        <taxon>Gammaproteobacteria</taxon>
        <taxon>Moraxellales</taxon>
        <taxon>Moraxellaceae</taxon>
        <taxon>Agitococcus</taxon>
    </lineage>
</organism>
<accession>A0A2T5J2T5</accession>
<dbReference type="SMART" id="SM00271">
    <property type="entry name" value="DnaJ"/>
    <property type="match status" value="1"/>
</dbReference>
<proteinExistence type="inferred from homology"/>
<dbReference type="GO" id="GO:0006457">
    <property type="term" value="P:protein folding"/>
    <property type="evidence" value="ECO:0007669"/>
    <property type="project" value="UniProtKB-UniRule"/>
</dbReference>
<comment type="subunit">
    <text evidence="4">Interacts with HscA and stimulates its ATPase activity.</text>
</comment>
<keyword evidence="7" id="KW-1185">Reference proteome</keyword>
<dbReference type="PANTHER" id="PTHR14021">
    <property type="entry name" value="IRON-SULFUR CLUSTER CO-CHAPERONE PROTEIN HSCB"/>
    <property type="match status" value="1"/>
</dbReference>
<dbReference type="InterPro" id="IPR036386">
    <property type="entry name" value="HscB_C_sf"/>
</dbReference>
<dbReference type="RefSeq" id="WP_170106879.1">
    <property type="nucleotide sequence ID" value="NZ_QAON01000002.1"/>
</dbReference>
<dbReference type="Pfam" id="PF00226">
    <property type="entry name" value="DnaJ"/>
    <property type="match status" value="1"/>
</dbReference>
<keyword evidence="2 4" id="KW-0143">Chaperone</keyword>
<dbReference type="GO" id="GO:0001671">
    <property type="term" value="F:ATPase activator activity"/>
    <property type="evidence" value="ECO:0007669"/>
    <property type="project" value="InterPro"/>
</dbReference>
<dbReference type="GO" id="GO:0051087">
    <property type="term" value="F:protein-folding chaperone binding"/>
    <property type="evidence" value="ECO:0007669"/>
    <property type="project" value="InterPro"/>
</dbReference>
<evidence type="ECO:0000313" key="7">
    <source>
        <dbReference type="Proteomes" id="UP000244223"/>
    </source>
</evidence>
<dbReference type="Gene3D" id="1.10.287.110">
    <property type="entry name" value="DnaJ domain"/>
    <property type="match status" value="1"/>
</dbReference>
<dbReference type="InterPro" id="IPR009073">
    <property type="entry name" value="HscB_oligo_C"/>
</dbReference>
<comment type="function">
    <text evidence="3 4">Co-chaperone involved in the maturation of iron-sulfur cluster-containing proteins. Seems to help targeting proteins to be folded toward HscA.</text>
</comment>
<comment type="similarity">
    <text evidence="1 4">Belongs to the HscB family.</text>
</comment>
<dbReference type="PANTHER" id="PTHR14021:SF15">
    <property type="entry name" value="IRON-SULFUR CLUSTER CO-CHAPERONE PROTEIN HSCB"/>
    <property type="match status" value="1"/>
</dbReference>
<reference evidence="6 7" key="1">
    <citation type="submission" date="2018-04" db="EMBL/GenBank/DDBJ databases">
        <title>Genomic Encyclopedia of Archaeal and Bacterial Type Strains, Phase II (KMG-II): from individual species to whole genera.</title>
        <authorList>
            <person name="Goeker M."/>
        </authorList>
    </citation>
    <scope>NUCLEOTIDE SEQUENCE [LARGE SCALE GENOMIC DNA]</scope>
    <source>
        <strain evidence="6 7">DSM 5822</strain>
    </source>
</reference>
<dbReference type="EMBL" id="QAON01000002">
    <property type="protein sequence ID" value="PTQ90838.1"/>
    <property type="molecule type" value="Genomic_DNA"/>
</dbReference>